<name>A0ACC2SQF5_9FUNG</name>
<keyword evidence="2" id="KW-1185">Reference proteome</keyword>
<protein>
    <submittedName>
        <fullName evidence="1">Uncharacterized protein</fullName>
    </submittedName>
</protein>
<dbReference type="Proteomes" id="UP001165960">
    <property type="component" value="Unassembled WGS sequence"/>
</dbReference>
<organism evidence="1 2">
    <name type="scientific">Entomophthora muscae</name>
    <dbReference type="NCBI Taxonomy" id="34485"/>
    <lineage>
        <taxon>Eukaryota</taxon>
        <taxon>Fungi</taxon>
        <taxon>Fungi incertae sedis</taxon>
        <taxon>Zoopagomycota</taxon>
        <taxon>Entomophthoromycotina</taxon>
        <taxon>Entomophthoromycetes</taxon>
        <taxon>Entomophthorales</taxon>
        <taxon>Entomophthoraceae</taxon>
        <taxon>Entomophthora</taxon>
    </lineage>
</organism>
<evidence type="ECO:0000313" key="2">
    <source>
        <dbReference type="Proteomes" id="UP001165960"/>
    </source>
</evidence>
<accession>A0ACC2SQF5</accession>
<sequence>MKGSPSNDVMAYQTMPHDSTGFSQFQMLYGRETTTSTEVDQWEFVEKNSYEAAVEEHAAKMQKLIAEARSKGEWVQEKRAAKWNSKPGVLPCDHFQVGDLVWFDQRRQEKHPRRSLQRWVGPMKIILVSPGPNYLVRGVGAALGEEWSCVHPQFLKLFHGEMELIKIREDEANSPEGKKGAL</sequence>
<reference evidence="1" key="1">
    <citation type="submission" date="2022-04" db="EMBL/GenBank/DDBJ databases">
        <title>Genome of the entomopathogenic fungus Entomophthora muscae.</title>
        <authorList>
            <person name="Elya C."/>
            <person name="Lovett B.R."/>
            <person name="Lee E."/>
            <person name="Macias A.M."/>
            <person name="Hajek A.E."/>
            <person name="De Bivort B.L."/>
            <person name="Kasson M.T."/>
            <person name="De Fine Licht H.H."/>
            <person name="Stajich J.E."/>
        </authorList>
    </citation>
    <scope>NUCLEOTIDE SEQUENCE</scope>
    <source>
        <strain evidence="1">Berkeley</strain>
    </source>
</reference>
<comment type="caution">
    <text evidence="1">The sequence shown here is derived from an EMBL/GenBank/DDBJ whole genome shotgun (WGS) entry which is preliminary data.</text>
</comment>
<proteinExistence type="predicted"/>
<dbReference type="EMBL" id="QTSX02004480">
    <property type="protein sequence ID" value="KAJ9064401.1"/>
    <property type="molecule type" value="Genomic_DNA"/>
</dbReference>
<gene>
    <name evidence="1" type="ORF">DSO57_1039678</name>
</gene>
<evidence type="ECO:0000313" key="1">
    <source>
        <dbReference type="EMBL" id="KAJ9064401.1"/>
    </source>
</evidence>